<keyword evidence="6 12" id="KW-0418">Kinase</keyword>
<comment type="catalytic activity">
    <reaction evidence="9">
        <text>L-seryl-[protein] + ATP = O-phospho-L-seryl-[protein] + ADP + H(+)</text>
        <dbReference type="Rhea" id="RHEA:17989"/>
        <dbReference type="Rhea" id="RHEA-COMP:9863"/>
        <dbReference type="Rhea" id="RHEA-COMP:11604"/>
        <dbReference type="ChEBI" id="CHEBI:15378"/>
        <dbReference type="ChEBI" id="CHEBI:29999"/>
        <dbReference type="ChEBI" id="CHEBI:30616"/>
        <dbReference type="ChEBI" id="CHEBI:83421"/>
        <dbReference type="ChEBI" id="CHEBI:456216"/>
        <dbReference type="EC" id="2.7.11.1"/>
    </reaction>
</comment>
<evidence type="ECO:0000256" key="1">
    <source>
        <dbReference type="ARBA" id="ARBA00010886"/>
    </source>
</evidence>
<evidence type="ECO:0000259" key="11">
    <source>
        <dbReference type="PROSITE" id="PS50011"/>
    </source>
</evidence>
<dbReference type="GO" id="GO:0004674">
    <property type="term" value="F:protein serine/threonine kinase activity"/>
    <property type="evidence" value="ECO:0007669"/>
    <property type="project" value="UniProtKB-KW"/>
</dbReference>
<proteinExistence type="inferred from homology"/>
<dbReference type="Proteomes" id="UP000230750">
    <property type="component" value="Unassembled WGS sequence"/>
</dbReference>
<organism evidence="12 13">
    <name type="scientific">Stichopus japonicus</name>
    <name type="common">Sea cucumber</name>
    <dbReference type="NCBI Taxonomy" id="307972"/>
    <lineage>
        <taxon>Eukaryota</taxon>
        <taxon>Metazoa</taxon>
        <taxon>Echinodermata</taxon>
        <taxon>Eleutherozoa</taxon>
        <taxon>Echinozoa</taxon>
        <taxon>Holothuroidea</taxon>
        <taxon>Aspidochirotacea</taxon>
        <taxon>Aspidochirotida</taxon>
        <taxon>Stichopodidae</taxon>
        <taxon>Apostichopus</taxon>
    </lineage>
</organism>
<evidence type="ECO:0000313" key="13">
    <source>
        <dbReference type="Proteomes" id="UP000230750"/>
    </source>
</evidence>
<feature type="compositionally biased region" description="Basic and acidic residues" evidence="10">
    <location>
        <begin position="450"/>
        <end position="462"/>
    </location>
</feature>
<dbReference type="PANTHER" id="PTHR44899:SF7">
    <property type="entry name" value="NIMA-RELATED KINASE"/>
    <property type="match status" value="1"/>
</dbReference>
<dbReference type="PROSITE" id="PS00108">
    <property type="entry name" value="PROTEIN_KINASE_ST"/>
    <property type="match status" value="1"/>
</dbReference>
<dbReference type="Gene3D" id="1.10.510.10">
    <property type="entry name" value="Transferase(Phosphotransferase) domain 1"/>
    <property type="match status" value="2"/>
</dbReference>
<feature type="compositionally biased region" description="Polar residues" evidence="10">
    <location>
        <begin position="278"/>
        <end position="289"/>
    </location>
</feature>
<evidence type="ECO:0000256" key="7">
    <source>
        <dbReference type="ARBA" id="ARBA00022840"/>
    </source>
</evidence>
<feature type="compositionally biased region" description="Low complexity" evidence="10">
    <location>
        <begin position="363"/>
        <end position="373"/>
    </location>
</feature>
<protein>
    <recommendedName>
        <fullName evidence="2">non-specific serine/threonine protein kinase</fullName>
        <ecNumber evidence="2">2.7.11.1</ecNumber>
    </recommendedName>
</protein>
<dbReference type="AlphaFoldDB" id="A0A2G8K6K3"/>
<dbReference type="EC" id="2.7.11.1" evidence="2"/>
<comment type="catalytic activity">
    <reaction evidence="8">
        <text>L-threonyl-[protein] + ATP = O-phospho-L-threonyl-[protein] + ADP + H(+)</text>
        <dbReference type="Rhea" id="RHEA:46608"/>
        <dbReference type="Rhea" id="RHEA-COMP:11060"/>
        <dbReference type="Rhea" id="RHEA-COMP:11605"/>
        <dbReference type="ChEBI" id="CHEBI:15378"/>
        <dbReference type="ChEBI" id="CHEBI:30013"/>
        <dbReference type="ChEBI" id="CHEBI:30616"/>
        <dbReference type="ChEBI" id="CHEBI:61977"/>
        <dbReference type="ChEBI" id="CHEBI:456216"/>
        <dbReference type="EC" id="2.7.11.1"/>
    </reaction>
</comment>
<keyword evidence="13" id="KW-1185">Reference proteome</keyword>
<dbReference type="InterPro" id="IPR051131">
    <property type="entry name" value="NEK_Ser/Thr_kinase_NIMA"/>
</dbReference>
<keyword evidence="7" id="KW-0067">ATP-binding</keyword>
<feature type="compositionally biased region" description="Basic and acidic residues" evidence="10">
    <location>
        <begin position="402"/>
        <end position="415"/>
    </location>
</feature>
<dbReference type="SUPFAM" id="SSF56112">
    <property type="entry name" value="Protein kinase-like (PK-like)"/>
    <property type="match status" value="1"/>
</dbReference>
<feature type="compositionally biased region" description="Basic and acidic residues" evidence="10">
    <location>
        <begin position="201"/>
        <end position="210"/>
    </location>
</feature>
<comment type="similarity">
    <text evidence="1">Belongs to the protein kinase superfamily. NEK Ser/Thr protein kinase family. NIMA subfamily.</text>
</comment>
<keyword evidence="5" id="KW-0547">Nucleotide-binding</keyword>
<comment type="caution">
    <text evidence="12">The sequence shown here is derived from an EMBL/GenBank/DDBJ whole genome shotgun (WGS) entry which is preliminary data.</text>
</comment>
<dbReference type="InterPro" id="IPR008271">
    <property type="entry name" value="Ser/Thr_kinase_AS"/>
</dbReference>
<evidence type="ECO:0000256" key="6">
    <source>
        <dbReference type="ARBA" id="ARBA00022777"/>
    </source>
</evidence>
<dbReference type="SMART" id="SM00220">
    <property type="entry name" value="S_TKc"/>
    <property type="match status" value="1"/>
</dbReference>
<evidence type="ECO:0000256" key="8">
    <source>
        <dbReference type="ARBA" id="ARBA00047899"/>
    </source>
</evidence>
<evidence type="ECO:0000256" key="4">
    <source>
        <dbReference type="ARBA" id="ARBA00022679"/>
    </source>
</evidence>
<feature type="compositionally biased region" description="Polar residues" evidence="10">
    <location>
        <begin position="216"/>
        <end position="226"/>
    </location>
</feature>
<keyword evidence="3" id="KW-0723">Serine/threonine-protein kinase</keyword>
<evidence type="ECO:0000256" key="9">
    <source>
        <dbReference type="ARBA" id="ARBA00048679"/>
    </source>
</evidence>
<dbReference type="Pfam" id="PF00069">
    <property type="entry name" value="Pkinase"/>
    <property type="match status" value="2"/>
</dbReference>
<keyword evidence="4" id="KW-0808">Transferase</keyword>
<feature type="domain" description="Protein kinase" evidence="11">
    <location>
        <begin position="1"/>
        <end position="179"/>
    </location>
</feature>
<dbReference type="InterPro" id="IPR011009">
    <property type="entry name" value="Kinase-like_dom_sf"/>
</dbReference>
<sequence length="572" mass="63929">MHQRGEESRQTRSQICQLRHPNIVSYRDSFNNDDGHLYIVMGYCDGGDVYNRLKQQKGRMLEERQVVEWFVQIAMALQYMHERNILHRDLKTQNIFLTKSKIIKSDVWALGCCVYEMATLKHAFNAKDMNSLVYKILRGKMPAMPQTYGKELVEIIKAMLHQSPDKRPSVARILRNPYIKKHIAMFLEGTRARRPSSAGIDGRRGSRPEITDLAGSGSSSRPTTANHRLEKPGMTAASSHPSQKHLLHRPSSGGDANRRSASSKKDVARKSSVPYKTPSKSGAEQASTPRKTRPLPAPPSKAGTPRTSTSSKKRVSSAPSAERSRSSSSSSVSSSRDERSINSSARARRRELRESQEHTGTPVVSASVGSRESSSSRDETDSVSKKKRVTHTRSDPSSVAAKQKDRSKDEDKETDNSSSSGEEDNPEQVKRREEKEIKKFSSLLETTLRLNEKQSNGDRDSPESVTEEEEAKDHKVINNEFQIAPAAPRAPKGIGNATMTTSGRLMDRIAALRKDIMAGVGIEMLQKAYEIFDNEEGDNIEPLLVKLLGRKDFEIYGGKIWQLKFCEETVFG</sequence>
<feature type="region of interest" description="Disordered" evidence="10">
    <location>
        <begin position="190"/>
        <end position="478"/>
    </location>
</feature>
<dbReference type="OrthoDB" id="248923at2759"/>
<dbReference type="GO" id="GO:0005524">
    <property type="term" value="F:ATP binding"/>
    <property type="evidence" value="ECO:0007669"/>
    <property type="project" value="UniProtKB-KW"/>
</dbReference>
<name>A0A2G8K6K3_STIJA</name>
<dbReference type="PROSITE" id="PS50011">
    <property type="entry name" value="PROTEIN_KINASE_DOM"/>
    <property type="match status" value="1"/>
</dbReference>
<accession>A0A2G8K6K3</accession>
<dbReference type="STRING" id="307972.A0A2G8K6K3"/>
<evidence type="ECO:0000256" key="3">
    <source>
        <dbReference type="ARBA" id="ARBA00022527"/>
    </source>
</evidence>
<dbReference type="FunFam" id="1.10.510.10:FF:002944">
    <property type="match status" value="1"/>
</dbReference>
<feature type="compositionally biased region" description="Basic and acidic residues" evidence="10">
    <location>
        <begin position="427"/>
        <end position="439"/>
    </location>
</feature>
<evidence type="ECO:0000256" key="2">
    <source>
        <dbReference type="ARBA" id="ARBA00012513"/>
    </source>
</evidence>
<gene>
    <name evidence="12" type="ORF">BSL78_19551</name>
</gene>
<dbReference type="PANTHER" id="PTHR44899">
    <property type="entry name" value="CAMK FAMILY PROTEIN KINASE"/>
    <property type="match status" value="1"/>
</dbReference>
<evidence type="ECO:0000313" key="12">
    <source>
        <dbReference type="EMBL" id="PIK43579.1"/>
    </source>
</evidence>
<feature type="compositionally biased region" description="Low complexity" evidence="10">
    <location>
        <begin position="305"/>
        <end position="334"/>
    </location>
</feature>
<evidence type="ECO:0000256" key="5">
    <source>
        <dbReference type="ARBA" id="ARBA00022741"/>
    </source>
</evidence>
<evidence type="ECO:0000256" key="10">
    <source>
        <dbReference type="SAM" id="MobiDB-lite"/>
    </source>
</evidence>
<dbReference type="InterPro" id="IPR000719">
    <property type="entry name" value="Prot_kinase_dom"/>
</dbReference>
<feature type="compositionally biased region" description="Basic and acidic residues" evidence="10">
    <location>
        <begin position="374"/>
        <end position="384"/>
    </location>
</feature>
<reference evidence="12 13" key="1">
    <citation type="journal article" date="2017" name="PLoS Biol.">
        <title>The sea cucumber genome provides insights into morphological evolution and visceral regeneration.</title>
        <authorList>
            <person name="Zhang X."/>
            <person name="Sun L."/>
            <person name="Yuan J."/>
            <person name="Sun Y."/>
            <person name="Gao Y."/>
            <person name="Zhang L."/>
            <person name="Li S."/>
            <person name="Dai H."/>
            <person name="Hamel J.F."/>
            <person name="Liu C."/>
            <person name="Yu Y."/>
            <person name="Liu S."/>
            <person name="Lin W."/>
            <person name="Guo K."/>
            <person name="Jin S."/>
            <person name="Xu P."/>
            <person name="Storey K.B."/>
            <person name="Huan P."/>
            <person name="Zhang T."/>
            <person name="Zhou Y."/>
            <person name="Zhang J."/>
            <person name="Lin C."/>
            <person name="Li X."/>
            <person name="Xing L."/>
            <person name="Huo D."/>
            <person name="Sun M."/>
            <person name="Wang L."/>
            <person name="Mercier A."/>
            <person name="Li F."/>
            <person name="Yang H."/>
            <person name="Xiang J."/>
        </authorList>
    </citation>
    <scope>NUCLEOTIDE SEQUENCE [LARGE SCALE GENOMIC DNA]</scope>
    <source>
        <strain evidence="12">Shaxun</strain>
        <tissue evidence="12">Muscle</tissue>
    </source>
</reference>
<dbReference type="EMBL" id="MRZV01000840">
    <property type="protein sequence ID" value="PIK43579.1"/>
    <property type="molecule type" value="Genomic_DNA"/>
</dbReference>